<gene>
    <name evidence="2" type="ORF">M5K25_014503</name>
</gene>
<dbReference type="EMBL" id="JANQDX010000011">
    <property type="protein sequence ID" value="KAL0916948.1"/>
    <property type="molecule type" value="Genomic_DNA"/>
</dbReference>
<dbReference type="PANTHER" id="PTHR31286">
    <property type="entry name" value="GLYCINE-RICH CELL WALL STRUCTURAL PROTEIN 1.8-LIKE"/>
    <property type="match status" value="1"/>
</dbReference>
<dbReference type="InterPro" id="IPR040256">
    <property type="entry name" value="At4g02000-like"/>
</dbReference>
<sequence>MYTPRFGNSIWLSVKVDNATSIGSRPSIAHVLVELDITKNYPNRVWIGPEKFGYIQPIEMEVFPNFCVHCKCIGHLRSVCHLLSSYLEIIPNNATTNINSDGNVNGVKDNLSNVVIPSLTLALTVNDMVVNVVYVVTNLPNEGFNGGLGVDSVSDGVEARDVVPVVGVEDVGPTMGENPPDVVLPIVINGGTNTCLFNVTARPISSTSSDVGNEVVKNSGGNSSSLELVTYKAVYPMEALVSKGDVTYVDVPIELISYNELEVELSSNLIETRVDHSDWLDGSISSPSGEVGDDWVEPVDEFRELYGLNVKDFMDIVACAEAMLVVASMFGIVYWACFVYVDLL</sequence>
<accession>A0ABD0V3J0</accession>
<keyword evidence="1" id="KW-1133">Transmembrane helix</keyword>
<dbReference type="Proteomes" id="UP001552299">
    <property type="component" value="Unassembled WGS sequence"/>
</dbReference>
<proteinExistence type="predicted"/>
<evidence type="ECO:0000313" key="3">
    <source>
        <dbReference type="Proteomes" id="UP001552299"/>
    </source>
</evidence>
<keyword evidence="1" id="KW-0812">Transmembrane</keyword>
<organism evidence="2 3">
    <name type="scientific">Dendrobium thyrsiflorum</name>
    <name type="common">Pinecone-like raceme dendrobium</name>
    <name type="synonym">Orchid</name>
    <dbReference type="NCBI Taxonomy" id="117978"/>
    <lineage>
        <taxon>Eukaryota</taxon>
        <taxon>Viridiplantae</taxon>
        <taxon>Streptophyta</taxon>
        <taxon>Embryophyta</taxon>
        <taxon>Tracheophyta</taxon>
        <taxon>Spermatophyta</taxon>
        <taxon>Magnoliopsida</taxon>
        <taxon>Liliopsida</taxon>
        <taxon>Asparagales</taxon>
        <taxon>Orchidaceae</taxon>
        <taxon>Epidendroideae</taxon>
        <taxon>Malaxideae</taxon>
        <taxon>Dendrobiinae</taxon>
        <taxon>Dendrobium</taxon>
    </lineage>
</organism>
<name>A0ABD0V3J0_DENTH</name>
<dbReference type="PANTHER" id="PTHR31286:SF180">
    <property type="entry name" value="OS10G0362600 PROTEIN"/>
    <property type="match status" value="1"/>
</dbReference>
<dbReference type="AlphaFoldDB" id="A0ABD0V3J0"/>
<evidence type="ECO:0000313" key="2">
    <source>
        <dbReference type="EMBL" id="KAL0916948.1"/>
    </source>
</evidence>
<keyword evidence="3" id="KW-1185">Reference proteome</keyword>
<reference evidence="2 3" key="1">
    <citation type="journal article" date="2024" name="Plant Biotechnol. J.">
        <title>Dendrobium thyrsiflorum genome and its molecular insights into genes involved in important horticultural traits.</title>
        <authorList>
            <person name="Chen B."/>
            <person name="Wang J.Y."/>
            <person name="Zheng P.J."/>
            <person name="Li K.L."/>
            <person name="Liang Y.M."/>
            <person name="Chen X.F."/>
            <person name="Zhang C."/>
            <person name="Zhao X."/>
            <person name="He X."/>
            <person name="Zhang G.Q."/>
            <person name="Liu Z.J."/>
            <person name="Xu Q."/>
        </authorList>
    </citation>
    <scope>NUCLEOTIDE SEQUENCE [LARGE SCALE GENOMIC DNA]</scope>
    <source>
        <strain evidence="2">GZMU011</strain>
    </source>
</reference>
<evidence type="ECO:0000256" key="1">
    <source>
        <dbReference type="SAM" id="Phobius"/>
    </source>
</evidence>
<protein>
    <submittedName>
        <fullName evidence="2">Uncharacterized protein</fullName>
    </submittedName>
</protein>
<keyword evidence="1" id="KW-0472">Membrane</keyword>
<comment type="caution">
    <text evidence="2">The sequence shown here is derived from an EMBL/GenBank/DDBJ whole genome shotgun (WGS) entry which is preliminary data.</text>
</comment>
<feature type="transmembrane region" description="Helical" evidence="1">
    <location>
        <begin position="322"/>
        <end position="341"/>
    </location>
</feature>